<feature type="transmembrane region" description="Helical" evidence="1">
    <location>
        <begin position="6"/>
        <end position="24"/>
    </location>
</feature>
<keyword evidence="1" id="KW-1133">Transmembrane helix</keyword>
<dbReference type="InterPro" id="IPR055706">
    <property type="entry name" value="Slg1/2_DUF7282"/>
</dbReference>
<comment type="caution">
    <text evidence="3">The sequence shown here is derived from an EMBL/GenBank/DDBJ whole genome shotgun (WGS) entry which is preliminary data.</text>
</comment>
<dbReference type="Proteomes" id="UP000231263">
    <property type="component" value="Unassembled WGS sequence"/>
</dbReference>
<feature type="domain" description="DUF7282" evidence="2">
    <location>
        <begin position="43"/>
        <end position="136"/>
    </location>
</feature>
<keyword evidence="1" id="KW-0812">Transmembrane</keyword>
<proteinExistence type="predicted"/>
<name>A0A2M7XG29_9BACT</name>
<dbReference type="Pfam" id="PF23951">
    <property type="entry name" value="DUF7282"/>
    <property type="match status" value="1"/>
</dbReference>
<gene>
    <name evidence="3" type="ORF">CO173_01195</name>
</gene>
<protein>
    <recommendedName>
        <fullName evidence="2">DUF7282 domain-containing protein</fullName>
    </recommendedName>
</protein>
<organism evidence="3 4">
    <name type="scientific">Candidatus Uhrbacteria bacterium CG_4_9_14_3_um_filter_41_35</name>
    <dbReference type="NCBI Taxonomy" id="1975034"/>
    <lineage>
        <taxon>Bacteria</taxon>
        <taxon>Candidatus Uhriibacteriota</taxon>
    </lineage>
</organism>
<keyword evidence="1" id="KW-0472">Membrane</keyword>
<evidence type="ECO:0000256" key="1">
    <source>
        <dbReference type="SAM" id="Phobius"/>
    </source>
</evidence>
<reference evidence="4" key="1">
    <citation type="submission" date="2017-09" db="EMBL/GenBank/DDBJ databases">
        <title>Depth-based differentiation of microbial function through sediment-hosted aquifers and enrichment of novel symbionts in the deep terrestrial subsurface.</title>
        <authorList>
            <person name="Probst A.J."/>
            <person name="Ladd B."/>
            <person name="Jarett J.K."/>
            <person name="Geller-Mcgrath D.E."/>
            <person name="Sieber C.M.K."/>
            <person name="Emerson J.B."/>
            <person name="Anantharaman K."/>
            <person name="Thomas B.C."/>
            <person name="Malmstrom R."/>
            <person name="Stieglmeier M."/>
            <person name="Klingl A."/>
            <person name="Woyke T."/>
            <person name="Ryan C.M."/>
            <person name="Banfield J.F."/>
        </authorList>
    </citation>
    <scope>NUCLEOTIDE SEQUENCE [LARGE SCALE GENOMIC DNA]</scope>
</reference>
<evidence type="ECO:0000313" key="3">
    <source>
        <dbReference type="EMBL" id="PJA46821.1"/>
    </source>
</evidence>
<evidence type="ECO:0000313" key="4">
    <source>
        <dbReference type="Proteomes" id="UP000231263"/>
    </source>
</evidence>
<accession>A0A2M7XG29</accession>
<dbReference type="EMBL" id="PFWT01000007">
    <property type="protein sequence ID" value="PJA46821.1"/>
    <property type="molecule type" value="Genomic_DNA"/>
</dbReference>
<evidence type="ECO:0000259" key="2">
    <source>
        <dbReference type="Pfam" id="PF23951"/>
    </source>
</evidence>
<sequence>MKKDLLYLLGIVGFLVAAGFFFLSSSNEKVLPYRPVDVGGGLITVSDQNTLNTVTLSASLAAPGFITIHEALGRSPADIIGTSEYLEAGEHSDIVINLEQEMLPGYMYITLLHADNGDKVYETMKDLPVKVNEEVVRPDFIAQPDAAHLVIPGSEEAQNMPNVNENIE</sequence>
<dbReference type="AlphaFoldDB" id="A0A2M7XG29"/>